<dbReference type="InterPro" id="IPR036514">
    <property type="entry name" value="SGNH_hydro_sf"/>
</dbReference>
<dbReference type="SUPFAM" id="SSF49785">
    <property type="entry name" value="Galactose-binding domain-like"/>
    <property type="match status" value="1"/>
</dbReference>
<dbReference type="EMBL" id="CADCSU010000054">
    <property type="protein sequence ID" value="CAA9196075.1"/>
    <property type="molecule type" value="Genomic_DNA"/>
</dbReference>
<evidence type="ECO:0000256" key="1">
    <source>
        <dbReference type="ARBA" id="ARBA00022801"/>
    </source>
</evidence>
<dbReference type="SUPFAM" id="SSF52266">
    <property type="entry name" value="SGNH hydrolase"/>
    <property type="match status" value="1"/>
</dbReference>
<dbReference type="InterPro" id="IPR039329">
    <property type="entry name" value="SIAE"/>
</dbReference>
<evidence type="ECO:0000256" key="3">
    <source>
        <dbReference type="SAM" id="SignalP"/>
    </source>
</evidence>
<dbReference type="PANTHER" id="PTHR22901:SF0">
    <property type="entry name" value="SIALATE O-ACETYLESTERASE"/>
    <property type="match status" value="1"/>
</dbReference>
<dbReference type="Proteomes" id="UP000479938">
    <property type="component" value="Unassembled WGS sequence"/>
</dbReference>
<dbReference type="GO" id="GO:0001681">
    <property type="term" value="F:sialate O-acetylesterase activity"/>
    <property type="evidence" value="ECO:0007669"/>
    <property type="project" value="InterPro"/>
</dbReference>
<dbReference type="Pfam" id="PF03629">
    <property type="entry name" value="SASA"/>
    <property type="match status" value="2"/>
</dbReference>
<keyword evidence="7" id="KW-1185">Reference proteome</keyword>
<sequence length="658" mass="73735">MLMKKQFFKKTMLVLTLFMLSSNAINAAVSLPSFFTDNMVLQQKSAVPFWGESDAKSVTITTSWDKKTYTSKVVNGKWNVVLKTPVYGGPFTITINDGAVKTLNNILIGEVWLCSGQSNMEMPLEGWGKIDNYKEEIANANYPQIRLLQAEHIESTLPLSTLKVQHDGWNVCSPKTIADFSATAYFFARKIYKEKKIPIGLIHSSWGGTLIEAWTSSGALSTIHDFDAQIQAMKSEVDANALLKKYNADMAVWEKKVSDSDKGFGAGKAIWAASNFDDSSWETMKLPSFFDSNGLGNFDGIVWFRKKVTLTANDTDFTLSYFADDDDMIWVNGNYIGETKGYNVERHYTIPAKFLKKGENTITIRVFDGAGNGGVYGDENFILKSAKQSIPLAGNWKYKIGADIKDLPVRPYLAQGQNRPSAIYNAMIAPLRDYKIKGVIWYQGESNAERAYQYQTLFPLLINDWRDQFKDKNLPFFFVQLANYKQQKQEPGDSDWAELREAQFKTLKVSNTGMAVTTDIGNGEDIHPKNKQDVGGRLANIALAKVYNVKIDYSGPLYKSYTIKGNTVILDFDFNKNIKARDDTLKGFSIAGSDQKFYWAEAKIVNGKVEVHSEKVPNPVAVRYNWADNPDGNLTNASGLPASSFRTDVWAGITQEKK</sequence>
<evidence type="ECO:0000259" key="5">
    <source>
        <dbReference type="Pfam" id="PF13364"/>
    </source>
</evidence>
<keyword evidence="1" id="KW-0378">Hydrolase</keyword>
<gene>
    <name evidence="6" type="ORF">FLA105534_00965</name>
</gene>
<feature type="chain" id="PRO_5026716977" description="Sialate O-acetylesterase domain-containing protein" evidence="3">
    <location>
        <begin position="28"/>
        <end position="658"/>
    </location>
</feature>
<evidence type="ECO:0000259" key="4">
    <source>
        <dbReference type="Pfam" id="PF03629"/>
    </source>
</evidence>
<reference evidence="6 7" key="1">
    <citation type="submission" date="2020-02" db="EMBL/GenBank/DDBJ databases">
        <authorList>
            <person name="Criscuolo A."/>
        </authorList>
    </citation>
    <scope>NUCLEOTIDE SEQUENCE [LARGE SCALE GENOMIC DNA]</scope>
    <source>
        <strain evidence="6">CIP105534</strain>
    </source>
</reference>
<evidence type="ECO:0000313" key="6">
    <source>
        <dbReference type="EMBL" id="CAA9196075.1"/>
    </source>
</evidence>
<keyword evidence="3" id="KW-0732">Signal</keyword>
<proteinExistence type="predicted"/>
<organism evidence="6 7">
    <name type="scientific">Flavobacterium bizetiae</name>
    <dbReference type="NCBI Taxonomy" id="2704140"/>
    <lineage>
        <taxon>Bacteria</taxon>
        <taxon>Pseudomonadati</taxon>
        <taxon>Bacteroidota</taxon>
        <taxon>Flavobacteriia</taxon>
        <taxon>Flavobacteriales</taxon>
        <taxon>Flavobacteriaceae</taxon>
        <taxon>Flavobacterium</taxon>
    </lineage>
</organism>
<feature type="domain" description="Sialate O-acetylesterase" evidence="4">
    <location>
        <begin position="421"/>
        <end position="541"/>
    </location>
</feature>
<dbReference type="GO" id="GO:0005975">
    <property type="term" value="P:carbohydrate metabolic process"/>
    <property type="evidence" value="ECO:0007669"/>
    <property type="project" value="TreeGrafter"/>
</dbReference>
<accession>A0A6J4GCR9</accession>
<feature type="domain" description="Beta-galactosidase jelly roll" evidence="5">
    <location>
        <begin position="271"/>
        <end position="366"/>
    </location>
</feature>
<feature type="domain" description="Sialate O-acetylesterase" evidence="4">
    <location>
        <begin position="110"/>
        <end position="236"/>
    </location>
</feature>
<keyword evidence="2" id="KW-0326">Glycosidase</keyword>
<dbReference type="PANTHER" id="PTHR22901">
    <property type="entry name" value="SIALATE O-ACETYLESTERASE"/>
    <property type="match status" value="1"/>
</dbReference>
<evidence type="ECO:0000313" key="7">
    <source>
        <dbReference type="Proteomes" id="UP000479938"/>
    </source>
</evidence>
<evidence type="ECO:0000256" key="2">
    <source>
        <dbReference type="ARBA" id="ARBA00023295"/>
    </source>
</evidence>
<dbReference type="GO" id="GO:0004553">
    <property type="term" value="F:hydrolase activity, hydrolyzing O-glycosyl compounds"/>
    <property type="evidence" value="ECO:0007669"/>
    <property type="project" value="UniProtKB-ARBA"/>
</dbReference>
<name>A0A6J4GCR9_9FLAO</name>
<dbReference type="InterPro" id="IPR025300">
    <property type="entry name" value="BetaGal_jelly_roll_dom"/>
</dbReference>
<dbReference type="AlphaFoldDB" id="A0A6J4GCR9"/>
<dbReference type="InterPro" id="IPR008979">
    <property type="entry name" value="Galactose-bd-like_sf"/>
</dbReference>
<dbReference type="InterPro" id="IPR005181">
    <property type="entry name" value="SASA"/>
</dbReference>
<dbReference type="Pfam" id="PF13364">
    <property type="entry name" value="BetaGal_ABD2"/>
    <property type="match status" value="1"/>
</dbReference>
<evidence type="ECO:0008006" key="8">
    <source>
        <dbReference type="Google" id="ProtNLM"/>
    </source>
</evidence>
<feature type="signal peptide" evidence="3">
    <location>
        <begin position="1"/>
        <end position="27"/>
    </location>
</feature>
<dbReference type="Gene3D" id="3.40.50.1110">
    <property type="entry name" value="SGNH hydrolase"/>
    <property type="match status" value="2"/>
</dbReference>
<protein>
    <recommendedName>
        <fullName evidence="8">Sialate O-acetylesterase domain-containing protein</fullName>
    </recommendedName>
</protein>